<reference evidence="1 2" key="1">
    <citation type="journal article" date="2015" name="Nature">
        <title>rRNA introns, odd ribosomes, and small enigmatic genomes across a large radiation of phyla.</title>
        <authorList>
            <person name="Brown C.T."/>
            <person name="Hug L.A."/>
            <person name="Thomas B.C."/>
            <person name="Sharon I."/>
            <person name="Castelle C.J."/>
            <person name="Singh A."/>
            <person name="Wilkins M.J."/>
            <person name="Williams K.H."/>
            <person name="Banfield J.F."/>
        </authorList>
    </citation>
    <scope>NUCLEOTIDE SEQUENCE [LARGE SCALE GENOMIC DNA]</scope>
</reference>
<dbReference type="InterPro" id="IPR012340">
    <property type="entry name" value="NA-bd_OB-fold"/>
</dbReference>
<dbReference type="InterPro" id="IPR002059">
    <property type="entry name" value="CSP_DNA-bd"/>
</dbReference>
<gene>
    <name evidence="1" type="ORF">UX19_C0006G0012</name>
</gene>
<organism evidence="1 2">
    <name type="scientific">Candidatus Woesebacteria bacterium GW2011_GWA1_45_8</name>
    <dbReference type="NCBI Taxonomy" id="1618559"/>
    <lineage>
        <taxon>Bacteria</taxon>
        <taxon>Candidatus Woeseibacteriota</taxon>
    </lineage>
</organism>
<evidence type="ECO:0000313" key="1">
    <source>
        <dbReference type="EMBL" id="KKU12136.1"/>
    </source>
</evidence>
<comment type="caution">
    <text evidence="1">The sequence shown here is derived from an EMBL/GenBank/DDBJ whole genome shotgun (WGS) entry which is preliminary data.</text>
</comment>
<dbReference type="Proteomes" id="UP000034653">
    <property type="component" value="Unassembled WGS sequence"/>
</dbReference>
<dbReference type="Gene3D" id="2.40.50.140">
    <property type="entry name" value="Nucleic acid-binding proteins"/>
    <property type="match status" value="1"/>
</dbReference>
<name>A0A0G1MV23_9BACT</name>
<dbReference type="EMBL" id="LCLG01000006">
    <property type="protein sequence ID" value="KKU12136.1"/>
    <property type="molecule type" value="Genomic_DNA"/>
</dbReference>
<evidence type="ECO:0000313" key="2">
    <source>
        <dbReference type="Proteomes" id="UP000034653"/>
    </source>
</evidence>
<proteinExistence type="predicted"/>
<dbReference type="AlphaFoldDB" id="A0A0G1MV23"/>
<protein>
    <submittedName>
        <fullName evidence="1">Uncharacterized protein</fullName>
    </submittedName>
</protein>
<dbReference type="CDD" id="cd04458">
    <property type="entry name" value="CSP_CDS"/>
    <property type="match status" value="1"/>
</dbReference>
<dbReference type="GO" id="GO:0003676">
    <property type="term" value="F:nucleic acid binding"/>
    <property type="evidence" value="ECO:0007669"/>
    <property type="project" value="InterPro"/>
</dbReference>
<dbReference type="SUPFAM" id="SSF50249">
    <property type="entry name" value="Nucleic acid-binding proteins"/>
    <property type="match status" value="1"/>
</dbReference>
<accession>A0A0G1MV23</accession>
<sequence length="163" mass="18808">MSVNGRVLGKVKRFYKLNGYGFARVEHISEDVFIHIRGARGFDETSPKLDWRRRRETDHLGKYLKLEVGDVVRMSVVPTPKGLEGFPWGPQAEYDLLLSIPLIRLVVYKNGKTQTIWQSRFVTDPTLAQKVGQVRFEDTSFERWDDTSEQWHLCPSPLSLDSA</sequence>